<dbReference type="AlphaFoldDB" id="A0AA35ZSF4"/>
<protein>
    <submittedName>
        <fullName evidence="2">Uncharacterized protein</fullName>
    </submittedName>
</protein>
<organism evidence="2 3">
    <name type="scientific">Lactuca saligna</name>
    <name type="common">Willowleaf lettuce</name>
    <dbReference type="NCBI Taxonomy" id="75948"/>
    <lineage>
        <taxon>Eukaryota</taxon>
        <taxon>Viridiplantae</taxon>
        <taxon>Streptophyta</taxon>
        <taxon>Embryophyta</taxon>
        <taxon>Tracheophyta</taxon>
        <taxon>Spermatophyta</taxon>
        <taxon>Magnoliopsida</taxon>
        <taxon>eudicotyledons</taxon>
        <taxon>Gunneridae</taxon>
        <taxon>Pentapetalae</taxon>
        <taxon>asterids</taxon>
        <taxon>campanulids</taxon>
        <taxon>Asterales</taxon>
        <taxon>Asteraceae</taxon>
        <taxon>Cichorioideae</taxon>
        <taxon>Cichorieae</taxon>
        <taxon>Lactucinae</taxon>
        <taxon>Lactuca</taxon>
    </lineage>
</organism>
<proteinExistence type="predicted"/>
<reference evidence="2" key="1">
    <citation type="submission" date="2023-04" db="EMBL/GenBank/DDBJ databases">
        <authorList>
            <person name="Vijverberg K."/>
            <person name="Xiong W."/>
            <person name="Schranz E."/>
        </authorList>
    </citation>
    <scope>NUCLEOTIDE SEQUENCE</scope>
</reference>
<name>A0AA35ZSF4_LACSI</name>
<evidence type="ECO:0000313" key="3">
    <source>
        <dbReference type="Proteomes" id="UP001177003"/>
    </source>
</evidence>
<dbReference type="Proteomes" id="UP001177003">
    <property type="component" value="Chromosome 8"/>
</dbReference>
<evidence type="ECO:0000256" key="1">
    <source>
        <dbReference type="SAM" id="MobiDB-lite"/>
    </source>
</evidence>
<evidence type="ECO:0000313" key="2">
    <source>
        <dbReference type="EMBL" id="CAI9297469.1"/>
    </source>
</evidence>
<keyword evidence="3" id="KW-1185">Reference proteome</keyword>
<accession>A0AA35ZSF4</accession>
<dbReference type="EMBL" id="OX465084">
    <property type="protein sequence ID" value="CAI9297469.1"/>
    <property type="molecule type" value="Genomic_DNA"/>
</dbReference>
<feature type="region of interest" description="Disordered" evidence="1">
    <location>
        <begin position="120"/>
        <end position="144"/>
    </location>
</feature>
<gene>
    <name evidence="2" type="ORF">LSALG_LOCUS36281</name>
</gene>
<sequence>MSTSNVDTNINNVETPLILVPESTTTVPLEVHTIESNIEENRTLNIPGHTSNMYANVNMCDKSTTDTSIVLPPPNSPLRTSFIPLTYIPLDYPTYNGILNQPIATLFSYQSTDHYLDQGKDASQNMEDDDEEGFGFRELTIDPG</sequence>